<organism evidence="5 6">
    <name type="scientific">Smittium culicis</name>
    <dbReference type="NCBI Taxonomy" id="133412"/>
    <lineage>
        <taxon>Eukaryota</taxon>
        <taxon>Fungi</taxon>
        <taxon>Fungi incertae sedis</taxon>
        <taxon>Zoopagomycota</taxon>
        <taxon>Kickxellomycotina</taxon>
        <taxon>Harpellomycetes</taxon>
        <taxon>Harpellales</taxon>
        <taxon>Legeriomycetaceae</taxon>
        <taxon>Smittium</taxon>
    </lineage>
</organism>
<comment type="caution">
    <text evidence="5">The sequence shown here is derived from an EMBL/GenBank/DDBJ whole genome shotgun (WGS) entry which is preliminary data.</text>
</comment>
<accession>A0A1R1X786</accession>
<dbReference type="Proteomes" id="UP000187429">
    <property type="component" value="Unassembled WGS sequence"/>
</dbReference>
<dbReference type="Pfam" id="PF00011">
    <property type="entry name" value="HSP20"/>
    <property type="match status" value="1"/>
</dbReference>
<dbReference type="InterPro" id="IPR002068">
    <property type="entry name" value="A-crystallin/Hsp20_dom"/>
</dbReference>
<protein>
    <submittedName>
        <fullName evidence="5">Small heat shock protein C4</fullName>
    </submittedName>
</protein>
<dbReference type="OrthoDB" id="1431247at2759"/>
<dbReference type="InterPro" id="IPR008978">
    <property type="entry name" value="HSP20-like_chaperone"/>
</dbReference>
<dbReference type="PANTHER" id="PTHR11527">
    <property type="entry name" value="HEAT-SHOCK PROTEIN 20 FAMILY MEMBER"/>
    <property type="match status" value="1"/>
</dbReference>
<dbReference type="SUPFAM" id="SSF49764">
    <property type="entry name" value="HSP20-like chaperones"/>
    <property type="match status" value="1"/>
</dbReference>
<keyword evidence="1 5" id="KW-0346">Stress response</keyword>
<feature type="domain" description="SHSP" evidence="4">
    <location>
        <begin position="46"/>
        <end position="168"/>
    </location>
</feature>
<evidence type="ECO:0000256" key="2">
    <source>
        <dbReference type="PROSITE-ProRule" id="PRU00285"/>
    </source>
</evidence>
<name>A0A1R1X786_9FUNG</name>
<dbReference type="EMBL" id="LSSM01006597">
    <property type="protein sequence ID" value="OMJ10460.1"/>
    <property type="molecule type" value="Genomic_DNA"/>
</dbReference>
<dbReference type="AlphaFoldDB" id="A0A1R1X786"/>
<evidence type="ECO:0000313" key="5">
    <source>
        <dbReference type="EMBL" id="OMJ10460.1"/>
    </source>
</evidence>
<evidence type="ECO:0000256" key="3">
    <source>
        <dbReference type="RuleBase" id="RU003616"/>
    </source>
</evidence>
<dbReference type="InterPro" id="IPR031107">
    <property type="entry name" value="Small_HSP"/>
</dbReference>
<evidence type="ECO:0000256" key="1">
    <source>
        <dbReference type="ARBA" id="ARBA00023016"/>
    </source>
</evidence>
<keyword evidence="6" id="KW-1185">Reference proteome</keyword>
<comment type="similarity">
    <text evidence="2 3">Belongs to the small heat shock protein (HSP20) family.</text>
</comment>
<sequence>MYGKFIDPFFRRHFDLMRQHMDVIMPELNPFATRLFPTHSEILSSTSSGIFSPRIGITDDKSHLTINAELPGVPKENIKMRILEDEKRIVLSGEKVSHVSSSDVSGEDSSMRSHFEERSYGSFERSFTLPKNSDMDKITAKMDNGVLEIKVPKKDSSSVQPSRFIQID</sequence>
<evidence type="ECO:0000259" key="4">
    <source>
        <dbReference type="PROSITE" id="PS01031"/>
    </source>
</evidence>
<reference evidence="6" key="1">
    <citation type="submission" date="2017-01" db="EMBL/GenBank/DDBJ databases">
        <authorList>
            <person name="Wang Y."/>
            <person name="White M."/>
            <person name="Kvist S."/>
            <person name="Moncalvo J.-M."/>
        </authorList>
    </citation>
    <scope>NUCLEOTIDE SEQUENCE [LARGE SCALE GENOMIC DNA]</scope>
    <source>
        <strain evidence="6">ID-206-W2</strain>
    </source>
</reference>
<dbReference type="CDD" id="cd06464">
    <property type="entry name" value="ACD_sHsps-like"/>
    <property type="match status" value="1"/>
</dbReference>
<dbReference type="PROSITE" id="PS01031">
    <property type="entry name" value="SHSP"/>
    <property type="match status" value="1"/>
</dbReference>
<proteinExistence type="inferred from homology"/>
<evidence type="ECO:0000313" key="6">
    <source>
        <dbReference type="Proteomes" id="UP000187429"/>
    </source>
</evidence>
<gene>
    <name evidence="5" type="ORF">AYI69_g10230</name>
</gene>
<dbReference type="Gene3D" id="2.60.40.790">
    <property type="match status" value="1"/>
</dbReference>